<protein>
    <recommendedName>
        <fullName evidence="2">SRR1-like domain-containing protein</fullName>
    </recommendedName>
</protein>
<feature type="domain" description="SRR1-like" evidence="2">
    <location>
        <begin position="86"/>
        <end position="216"/>
    </location>
</feature>
<evidence type="ECO:0000256" key="1">
    <source>
        <dbReference type="SAM" id="MobiDB-lite"/>
    </source>
</evidence>
<dbReference type="EMBL" id="JAULSU010000001">
    <property type="protein sequence ID" value="KAK0632938.1"/>
    <property type="molecule type" value="Genomic_DNA"/>
</dbReference>
<gene>
    <name evidence="3" type="ORF">B0T14DRAFT_560576</name>
</gene>
<keyword evidence="4" id="KW-1185">Reference proteome</keyword>
<proteinExistence type="predicted"/>
<evidence type="ECO:0000259" key="2">
    <source>
        <dbReference type="Pfam" id="PF07985"/>
    </source>
</evidence>
<dbReference type="Pfam" id="PF07985">
    <property type="entry name" value="SRR1"/>
    <property type="match status" value="1"/>
</dbReference>
<name>A0AA39XFD1_9PEZI</name>
<dbReference type="InterPro" id="IPR012942">
    <property type="entry name" value="SRR1-like"/>
</dbReference>
<dbReference type="Proteomes" id="UP001175000">
    <property type="component" value="Unassembled WGS sequence"/>
</dbReference>
<dbReference type="AlphaFoldDB" id="A0AA39XFD1"/>
<evidence type="ECO:0000313" key="4">
    <source>
        <dbReference type="Proteomes" id="UP001175000"/>
    </source>
</evidence>
<organism evidence="3 4">
    <name type="scientific">Immersiella caudata</name>
    <dbReference type="NCBI Taxonomy" id="314043"/>
    <lineage>
        <taxon>Eukaryota</taxon>
        <taxon>Fungi</taxon>
        <taxon>Dikarya</taxon>
        <taxon>Ascomycota</taxon>
        <taxon>Pezizomycotina</taxon>
        <taxon>Sordariomycetes</taxon>
        <taxon>Sordariomycetidae</taxon>
        <taxon>Sordariales</taxon>
        <taxon>Lasiosphaeriaceae</taxon>
        <taxon>Immersiella</taxon>
    </lineage>
</organism>
<dbReference type="PANTHER" id="PTHR42080">
    <property type="entry name" value="SRR1 DOMAIN-CONTAINING PROTEIN"/>
    <property type="match status" value="1"/>
</dbReference>
<comment type="caution">
    <text evidence="3">The sequence shown here is derived from an EMBL/GenBank/DDBJ whole genome shotgun (WGS) entry which is preliminary data.</text>
</comment>
<feature type="region of interest" description="Disordered" evidence="1">
    <location>
        <begin position="1"/>
        <end position="33"/>
    </location>
</feature>
<reference evidence="3" key="1">
    <citation type="submission" date="2023-06" db="EMBL/GenBank/DDBJ databases">
        <title>Genome-scale phylogeny and comparative genomics of the fungal order Sordariales.</title>
        <authorList>
            <consortium name="Lawrence Berkeley National Laboratory"/>
            <person name="Hensen N."/>
            <person name="Bonometti L."/>
            <person name="Westerberg I."/>
            <person name="Brannstrom I.O."/>
            <person name="Guillou S."/>
            <person name="Cros-Aarteil S."/>
            <person name="Calhoun S."/>
            <person name="Haridas S."/>
            <person name="Kuo A."/>
            <person name="Mondo S."/>
            <person name="Pangilinan J."/>
            <person name="Riley R."/>
            <person name="Labutti K."/>
            <person name="Andreopoulos B."/>
            <person name="Lipzen A."/>
            <person name="Chen C."/>
            <person name="Yanf M."/>
            <person name="Daum C."/>
            <person name="Ng V."/>
            <person name="Clum A."/>
            <person name="Steindorff A."/>
            <person name="Ohm R."/>
            <person name="Martin F."/>
            <person name="Silar P."/>
            <person name="Natvig D."/>
            <person name="Lalanne C."/>
            <person name="Gautier V."/>
            <person name="Ament-Velasquez S.L."/>
            <person name="Kruys A."/>
            <person name="Hutchinson M.I."/>
            <person name="Powell A.J."/>
            <person name="Barry K."/>
            <person name="Miller A.N."/>
            <person name="Grigoriev I.V."/>
            <person name="Debuchy R."/>
            <person name="Gladieux P."/>
            <person name="Thoren M.H."/>
            <person name="Johannesson H."/>
        </authorList>
    </citation>
    <scope>NUCLEOTIDE SEQUENCE</scope>
    <source>
        <strain evidence="3">CBS 606.72</strain>
    </source>
</reference>
<accession>A0AA39XFD1</accession>
<sequence>MGQEEGEWSQVTRKRGRTVPEQQQQHQQQQLKDQALLSGIHPNPKPELTAAEIRKFHDQVDQEWRISGCWQKLQEALLEGCATPDGPLITAAICLGPGPFDPANGSLLVKRTAHMQTAAFWSIVANLESQSGRRIKRIVQEPGFTQVDKEFCGELGFDVVDTPGAFTMVDSTTLVFGIHMELQTYAEALATLPGIFIGSGLDEWEKLMNVTPDLPGLGPMREMDAMYEKFAFPDLNYMFYGTTVYWRRRGCENLATPPAN</sequence>
<dbReference type="PANTHER" id="PTHR42080:SF1">
    <property type="entry name" value="SRR1-LIKE DOMAIN-CONTAINING PROTEIN"/>
    <property type="match status" value="1"/>
</dbReference>
<evidence type="ECO:0000313" key="3">
    <source>
        <dbReference type="EMBL" id="KAK0632938.1"/>
    </source>
</evidence>